<comment type="similarity">
    <text evidence="2">Belongs to the Clp1 family. NOL9/GRC3 subfamily.</text>
</comment>
<feature type="domain" description="NOL9 C-terminal" evidence="10">
    <location>
        <begin position="283"/>
        <end position="377"/>
    </location>
</feature>
<dbReference type="EMBL" id="JAMQYH010000004">
    <property type="protein sequence ID" value="KAJ1690181.1"/>
    <property type="molecule type" value="Genomic_DNA"/>
</dbReference>
<evidence type="ECO:0000256" key="2">
    <source>
        <dbReference type="ARBA" id="ARBA00011003"/>
    </source>
</evidence>
<dbReference type="OrthoDB" id="2405412at2759"/>
<evidence type="ECO:0000256" key="3">
    <source>
        <dbReference type="ARBA" id="ARBA00022552"/>
    </source>
</evidence>
<keyword evidence="6" id="KW-0418">Kinase</keyword>
<dbReference type="PANTHER" id="PTHR12755">
    <property type="entry name" value="CLEAVAGE/POLYADENYLATION FACTOR IA SUBUNIT CLP1P"/>
    <property type="match status" value="1"/>
</dbReference>
<dbReference type="Pfam" id="PF16575">
    <property type="entry name" value="CLP1_P"/>
    <property type="match status" value="1"/>
</dbReference>
<dbReference type="SUPFAM" id="SSF52540">
    <property type="entry name" value="P-loop containing nucleoside triphosphate hydrolases"/>
    <property type="match status" value="1"/>
</dbReference>
<evidence type="ECO:0000256" key="4">
    <source>
        <dbReference type="ARBA" id="ARBA00022679"/>
    </source>
</evidence>
<evidence type="ECO:0000256" key="1">
    <source>
        <dbReference type="ARBA" id="ARBA00004604"/>
    </source>
</evidence>
<keyword evidence="3" id="KW-0698">rRNA processing</keyword>
<evidence type="ECO:0000256" key="7">
    <source>
        <dbReference type="ARBA" id="ARBA00022840"/>
    </source>
</evidence>
<keyword evidence="12" id="KW-1185">Reference proteome</keyword>
<evidence type="ECO:0000259" key="9">
    <source>
        <dbReference type="Pfam" id="PF16575"/>
    </source>
</evidence>
<dbReference type="GO" id="GO:0000448">
    <property type="term" value="P:cleavage in ITS2 between 5.8S rRNA and LSU-rRNA of tricistronic rRNA transcript (SSU-rRNA, 5.8S rRNA, LSU-rRNA)"/>
    <property type="evidence" value="ECO:0007669"/>
    <property type="project" value="TreeGrafter"/>
</dbReference>
<keyword evidence="8" id="KW-0539">Nucleus</keyword>
<evidence type="ECO:0000313" key="12">
    <source>
        <dbReference type="Proteomes" id="UP001151287"/>
    </source>
</evidence>
<reference evidence="11" key="1">
    <citation type="journal article" date="2022" name="Cell">
        <title>Repeat-based holocentromeres influence genome architecture and karyotype evolution.</title>
        <authorList>
            <person name="Hofstatter P.G."/>
            <person name="Thangavel G."/>
            <person name="Lux T."/>
            <person name="Neumann P."/>
            <person name="Vondrak T."/>
            <person name="Novak P."/>
            <person name="Zhang M."/>
            <person name="Costa L."/>
            <person name="Castellani M."/>
            <person name="Scott A."/>
            <person name="Toegelov H."/>
            <person name="Fuchs J."/>
            <person name="Mata-Sucre Y."/>
            <person name="Dias Y."/>
            <person name="Vanzela A.L.L."/>
            <person name="Huettel B."/>
            <person name="Almeida C.C.S."/>
            <person name="Simkova H."/>
            <person name="Souza G."/>
            <person name="Pedrosa-Harand A."/>
            <person name="Macas J."/>
            <person name="Mayer K.F.X."/>
            <person name="Houben A."/>
            <person name="Marques A."/>
        </authorList>
    </citation>
    <scope>NUCLEOTIDE SEQUENCE</scope>
    <source>
        <strain evidence="11">RhyBre1mFocal</strain>
    </source>
</reference>
<organism evidence="11 12">
    <name type="scientific">Rhynchospora breviuscula</name>
    <dbReference type="NCBI Taxonomy" id="2022672"/>
    <lineage>
        <taxon>Eukaryota</taxon>
        <taxon>Viridiplantae</taxon>
        <taxon>Streptophyta</taxon>
        <taxon>Embryophyta</taxon>
        <taxon>Tracheophyta</taxon>
        <taxon>Spermatophyta</taxon>
        <taxon>Magnoliopsida</taxon>
        <taxon>Liliopsida</taxon>
        <taxon>Poales</taxon>
        <taxon>Cyperaceae</taxon>
        <taxon>Cyperoideae</taxon>
        <taxon>Rhynchosporeae</taxon>
        <taxon>Rhynchospora</taxon>
    </lineage>
</organism>
<evidence type="ECO:0000256" key="8">
    <source>
        <dbReference type="ARBA" id="ARBA00023242"/>
    </source>
</evidence>
<protein>
    <submittedName>
        <fullName evidence="11">Uncharacterized protein</fullName>
    </submittedName>
</protein>
<evidence type="ECO:0000256" key="5">
    <source>
        <dbReference type="ARBA" id="ARBA00022741"/>
    </source>
</evidence>
<comment type="caution">
    <text evidence="11">The sequence shown here is derived from an EMBL/GenBank/DDBJ whole genome shotgun (WGS) entry which is preliminary data.</text>
</comment>
<evidence type="ECO:0000256" key="6">
    <source>
        <dbReference type="ARBA" id="ARBA00022777"/>
    </source>
</evidence>
<keyword evidence="4" id="KW-0808">Transferase</keyword>
<comment type="subcellular location">
    <subcellularLocation>
        <location evidence="1">Nucleus</location>
        <location evidence="1">Nucleolus</location>
    </subcellularLocation>
</comment>
<dbReference type="PANTHER" id="PTHR12755:SF3">
    <property type="entry name" value="POLYNUCLEOTIDE 5'-HYDROXYL-KINASE NOL9"/>
    <property type="match status" value="1"/>
</dbReference>
<evidence type="ECO:0000313" key="11">
    <source>
        <dbReference type="EMBL" id="KAJ1690181.1"/>
    </source>
</evidence>
<dbReference type="InterPro" id="IPR057570">
    <property type="entry name" value="NOL9_C"/>
</dbReference>
<dbReference type="Proteomes" id="UP001151287">
    <property type="component" value="Unassembled WGS sequence"/>
</dbReference>
<dbReference type="GO" id="GO:0005730">
    <property type="term" value="C:nucleolus"/>
    <property type="evidence" value="ECO:0007669"/>
    <property type="project" value="UniProtKB-SubCell"/>
</dbReference>
<dbReference type="GO" id="GO:0005524">
    <property type="term" value="F:ATP binding"/>
    <property type="evidence" value="ECO:0007669"/>
    <property type="project" value="UniProtKB-KW"/>
</dbReference>
<dbReference type="InterPro" id="IPR027417">
    <property type="entry name" value="P-loop_NTPase"/>
</dbReference>
<name>A0A9Q0CA77_9POAL</name>
<dbReference type="InterPro" id="IPR045116">
    <property type="entry name" value="Clp1/Grc3"/>
</dbReference>
<feature type="domain" description="Clp1 P-loop" evidence="9">
    <location>
        <begin position="62"/>
        <end position="262"/>
    </location>
</feature>
<dbReference type="Pfam" id="PF25467">
    <property type="entry name" value="NOL9_C"/>
    <property type="match status" value="1"/>
</dbReference>
<proteinExistence type="inferred from homology"/>
<accession>A0A9Q0CA77</accession>
<sequence>MANKEIDQATKSLPNLTLTPPLFISSTITYRGLQIPSSWEETANSIAYDSCTCPPPIVLICGPGNCGKSAFSRVLLDALFKRYKKVGYLDTDVGQPEFTPSGCVSLQIIEKETPDFTVLCLKTPEKCLFFGDICAKSNAKDYVFYIFNLYNYFIKKYYKFEDLGESNNPSVPLIVNTSGWIKGFGLDVLVDILRYMSPTHVVKVKCSSARKNLPCGAFWMLGGQKSNAEIIEICAAQNNAHSIPKRKEARTMRDLRFIAYFRQCLPKDLGIPNYSELKRHLADIPPFEISLSKTNVTYLLCQDSSEMTYHSWIGTIVGIGISSSVPSSASISAPWCVGLGIVSSIDVQRDKIYLVTPIPLHIVKKVDTLFQGSIEIPDCLIIAGNRDNRVLSSKDEAVSKKHGN</sequence>
<gene>
    <name evidence="11" type="ORF">LUZ63_014336</name>
</gene>
<keyword evidence="5" id="KW-0547">Nucleotide-binding</keyword>
<dbReference type="Gene3D" id="3.40.50.300">
    <property type="entry name" value="P-loop containing nucleotide triphosphate hydrolases"/>
    <property type="match status" value="1"/>
</dbReference>
<evidence type="ECO:0000259" key="10">
    <source>
        <dbReference type="Pfam" id="PF25467"/>
    </source>
</evidence>
<dbReference type="GO" id="GO:0051731">
    <property type="term" value="F:polynucleotide 5'-hydroxyl-kinase activity"/>
    <property type="evidence" value="ECO:0007669"/>
    <property type="project" value="InterPro"/>
</dbReference>
<dbReference type="InterPro" id="IPR032319">
    <property type="entry name" value="CLP1_P"/>
</dbReference>
<dbReference type="AlphaFoldDB" id="A0A9Q0CA77"/>
<keyword evidence="7" id="KW-0067">ATP-binding</keyword>